<organism evidence="2 3">
    <name type="scientific">Sinanodonta woodiana</name>
    <name type="common">Chinese pond mussel</name>
    <name type="synonym">Anodonta woodiana</name>
    <dbReference type="NCBI Taxonomy" id="1069815"/>
    <lineage>
        <taxon>Eukaryota</taxon>
        <taxon>Metazoa</taxon>
        <taxon>Spiralia</taxon>
        <taxon>Lophotrochozoa</taxon>
        <taxon>Mollusca</taxon>
        <taxon>Bivalvia</taxon>
        <taxon>Autobranchia</taxon>
        <taxon>Heteroconchia</taxon>
        <taxon>Palaeoheterodonta</taxon>
        <taxon>Unionida</taxon>
        <taxon>Unionoidea</taxon>
        <taxon>Unionidae</taxon>
        <taxon>Unioninae</taxon>
        <taxon>Sinanodonta</taxon>
    </lineage>
</organism>
<feature type="compositionally biased region" description="Basic residues" evidence="1">
    <location>
        <begin position="1"/>
        <end position="24"/>
    </location>
</feature>
<proteinExistence type="predicted"/>
<keyword evidence="3" id="KW-1185">Reference proteome</keyword>
<feature type="region of interest" description="Disordered" evidence="1">
    <location>
        <begin position="1"/>
        <end position="71"/>
    </location>
</feature>
<dbReference type="AlphaFoldDB" id="A0ABD3URP8"/>
<evidence type="ECO:0000313" key="3">
    <source>
        <dbReference type="Proteomes" id="UP001634394"/>
    </source>
</evidence>
<sequence length="71" mass="8346">KPVKTHGSQHMRERLRKKKKKHDYKRGNQPTGLAVSMKRRDPRQPILRLDEISGSMQDRADTNHNKDSRNS</sequence>
<feature type="compositionally biased region" description="Basic and acidic residues" evidence="1">
    <location>
        <begin position="38"/>
        <end position="51"/>
    </location>
</feature>
<gene>
    <name evidence="2" type="ORF">ACJMK2_015846</name>
</gene>
<reference evidence="2 3" key="1">
    <citation type="submission" date="2024-11" db="EMBL/GenBank/DDBJ databases">
        <title>Chromosome-level genome assembly of the freshwater bivalve Anodonta woodiana.</title>
        <authorList>
            <person name="Chen X."/>
        </authorList>
    </citation>
    <scope>NUCLEOTIDE SEQUENCE [LARGE SCALE GENOMIC DNA]</scope>
    <source>
        <strain evidence="2">MN2024</strain>
        <tissue evidence="2">Gills</tissue>
    </source>
</reference>
<dbReference type="Proteomes" id="UP001634394">
    <property type="component" value="Unassembled WGS sequence"/>
</dbReference>
<evidence type="ECO:0000313" key="2">
    <source>
        <dbReference type="EMBL" id="KAL3852171.1"/>
    </source>
</evidence>
<feature type="non-terminal residue" evidence="2">
    <location>
        <position position="1"/>
    </location>
</feature>
<evidence type="ECO:0000256" key="1">
    <source>
        <dbReference type="SAM" id="MobiDB-lite"/>
    </source>
</evidence>
<protein>
    <submittedName>
        <fullName evidence="2">Uncharacterized protein</fullName>
    </submittedName>
</protein>
<comment type="caution">
    <text evidence="2">The sequence shown here is derived from an EMBL/GenBank/DDBJ whole genome shotgun (WGS) entry which is preliminary data.</text>
</comment>
<feature type="compositionally biased region" description="Basic and acidic residues" evidence="1">
    <location>
        <begin position="58"/>
        <end position="71"/>
    </location>
</feature>
<dbReference type="EMBL" id="JBJQND010000015">
    <property type="protein sequence ID" value="KAL3852171.1"/>
    <property type="molecule type" value="Genomic_DNA"/>
</dbReference>
<name>A0ABD3URP8_SINWO</name>
<accession>A0ABD3URP8</accession>